<dbReference type="Proteomes" id="UP000658656">
    <property type="component" value="Unassembled WGS sequence"/>
</dbReference>
<dbReference type="EMBL" id="BNAV01000003">
    <property type="protein sequence ID" value="GHF49850.1"/>
    <property type="molecule type" value="Genomic_DNA"/>
</dbReference>
<reference evidence="1" key="1">
    <citation type="journal article" date="2014" name="Int. J. Syst. Evol. Microbiol.">
        <title>Complete genome sequence of Corynebacterium casei LMG S-19264T (=DSM 44701T), isolated from a smear-ripened cheese.</title>
        <authorList>
            <consortium name="US DOE Joint Genome Institute (JGI-PGF)"/>
            <person name="Walter F."/>
            <person name="Albersmeier A."/>
            <person name="Kalinowski J."/>
            <person name="Ruckert C."/>
        </authorList>
    </citation>
    <scope>NUCLEOTIDE SEQUENCE</scope>
    <source>
        <strain evidence="1">CGMCC 4.7679</strain>
    </source>
</reference>
<keyword evidence="2" id="KW-1185">Reference proteome</keyword>
<reference evidence="1" key="2">
    <citation type="submission" date="2020-09" db="EMBL/GenBank/DDBJ databases">
        <authorList>
            <person name="Sun Q."/>
            <person name="Zhou Y."/>
        </authorList>
    </citation>
    <scope>NUCLEOTIDE SEQUENCE</scope>
    <source>
        <strain evidence="1">CGMCC 4.7679</strain>
    </source>
</reference>
<dbReference type="AlphaFoldDB" id="A0A8H9M4P0"/>
<sequence length="209" mass="23547">MTDRLGHKQTAAMFALLALGREVSNNELKEFAGFALTGAERTELNRREYVQSNTEKAPHRHKLTERGREWCLEELSHGRPPAPKPRTVLAAPLYAVLGEFARYLKQQNVSLDEVFGSAEPLTEEEIERRIRENYRKLVRSPDGWVGLADLRPLIGAPAEEVDVVLKKLSRAGKAHLVPEPNRKALTEKARQAAFRLGGEDNHLVRIEAL</sequence>
<protein>
    <submittedName>
        <fullName evidence="1">Uncharacterized protein</fullName>
    </submittedName>
</protein>
<evidence type="ECO:0000313" key="2">
    <source>
        <dbReference type="Proteomes" id="UP000658656"/>
    </source>
</evidence>
<organism evidence="1 2">
    <name type="scientific">Amycolatopsis bartoniae</name>
    <dbReference type="NCBI Taxonomy" id="941986"/>
    <lineage>
        <taxon>Bacteria</taxon>
        <taxon>Bacillati</taxon>
        <taxon>Actinomycetota</taxon>
        <taxon>Actinomycetes</taxon>
        <taxon>Pseudonocardiales</taxon>
        <taxon>Pseudonocardiaceae</taxon>
        <taxon>Amycolatopsis</taxon>
    </lineage>
</organism>
<evidence type="ECO:0000313" key="1">
    <source>
        <dbReference type="EMBL" id="GHF49850.1"/>
    </source>
</evidence>
<dbReference type="RefSeq" id="WP_145934221.1">
    <property type="nucleotide sequence ID" value="NZ_BNAV01000003.1"/>
</dbReference>
<accession>A0A8H9M4P0</accession>
<name>A0A8H9M4P0_9PSEU</name>
<gene>
    <name evidence="1" type="ORF">GCM10017566_23600</name>
</gene>
<dbReference type="OrthoDB" id="3822696at2"/>
<comment type="caution">
    <text evidence="1">The sequence shown here is derived from an EMBL/GenBank/DDBJ whole genome shotgun (WGS) entry which is preliminary data.</text>
</comment>
<proteinExistence type="predicted"/>